<evidence type="ECO:0000256" key="7">
    <source>
        <dbReference type="HAMAP-Rule" id="MF_00150"/>
    </source>
</evidence>
<dbReference type="PANTHER" id="PTHR32338">
    <property type="entry name" value="N-ACETYL-GAMMA-GLUTAMYL-PHOSPHATE REDUCTASE, CHLOROPLASTIC-RELATED-RELATED"/>
    <property type="match status" value="1"/>
</dbReference>
<dbReference type="CDD" id="cd17895">
    <property type="entry name" value="AGPR_1_N"/>
    <property type="match status" value="1"/>
</dbReference>
<dbReference type="Gene3D" id="3.30.360.10">
    <property type="entry name" value="Dihydrodipicolinate Reductase, domain 2"/>
    <property type="match status" value="1"/>
</dbReference>
<evidence type="ECO:0000256" key="6">
    <source>
        <dbReference type="ARBA" id="ARBA00050557"/>
    </source>
</evidence>
<evidence type="ECO:0000256" key="2">
    <source>
        <dbReference type="ARBA" id="ARBA00022571"/>
    </source>
</evidence>
<keyword evidence="7" id="KW-0963">Cytoplasm</keyword>
<dbReference type="InterPro" id="IPR023013">
    <property type="entry name" value="AGPR_AS"/>
</dbReference>
<dbReference type="GO" id="GO:0005737">
    <property type="term" value="C:cytoplasm"/>
    <property type="evidence" value="ECO:0007669"/>
    <property type="project" value="UniProtKB-SubCell"/>
</dbReference>
<dbReference type="EC" id="1.2.1.38" evidence="7"/>
<dbReference type="SUPFAM" id="SSF55347">
    <property type="entry name" value="Glyceraldehyde-3-phosphate dehydrogenase-like, C-terminal domain"/>
    <property type="match status" value="1"/>
</dbReference>
<evidence type="ECO:0000313" key="13">
    <source>
        <dbReference type="Proteomes" id="UP000571857"/>
    </source>
</evidence>
<comment type="pathway">
    <text evidence="1 7">Amino-acid biosynthesis; L-arginine biosynthesis; N(2)-acetyl-L-ornithine from L-glutamate: step 3/4.</text>
</comment>
<keyword evidence="3 7" id="KW-0028">Amino-acid biosynthesis</keyword>
<gene>
    <name evidence="7 11" type="primary">argC</name>
    <name evidence="10" type="ORF">HWH42_08760</name>
    <name evidence="11" type="ORF">NCTC12360_03125</name>
</gene>
<comment type="similarity">
    <text evidence="7">Belongs to the NAGSA dehydrogenase family. Type 1 subfamily.</text>
</comment>
<name>A0A376H1D5_ENTGA</name>
<dbReference type="SMART" id="SM00859">
    <property type="entry name" value="Semialdhyde_dh"/>
    <property type="match status" value="1"/>
</dbReference>
<dbReference type="InterPro" id="IPR036291">
    <property type="entry name" value="NAD(P)-bd_dom_sf"/>
</dbReference>
<dbReference type="AlphaFoldDB" id="A0A376H1D5"/>
<dbReference type="Proteomes" id="UP000571857">
    <property type="component" value="Unassembled WGS sequence"/>
</dbReference>
<evidence type="ECO:0000256" key="5">
    <source>
        <dbReference type="ARBA" id="ARBA00023002"/>
    </source>
</evidence>
<dbReference type="NCBIfam" id="TIGR01850">
    <property type="entry name" value="argC"/>
    <property type="match status" value="1"/>
</dbReference>
<evidence type="ECO:0000313" key="12">
    <source>
        <dbReference type="Proteomes" id="UP000254807"/>
    </source>
</evidence>
<evidence type="ECO:0000256" key="3">
    <source>
        <dbReference type="ARBA" id="ARBA00022605"/>
    </source>
</evidence>
<dbReference type="UniPathway" id="UPA00068">
    <property type="reaction ID" value="UER00108"/>
</dbReference>
<sequence length="340" mass="38060">MKAAIVGFTGYTGLELVRLIQLHPVLEIGTLHSHSVQENSVNVYPHLQQLVNQRIYPFDPLQIMQENELVFFATPAGISKDLVSPFVEQDFPVMDLSGDLRLKEAGVYQQWYQQTPAADRLLHAATYALPEFQTSHGNLMANPGCYATAAILAAAPLVRRKWLAGIPIFDGKSGLSGAGKKLSDTSHFVTISENMRTYKLNQHQHIPEIVQQFQQWDPELTAIQFSTSLIPVNRGIMMTLYVPVAPERTAEDIYQRYQEDYQEQPFIRLQPLGKLPELRQVTGTNFCDIGLVLNPMTHIVTVIAVIDNLVKGAAGQAIQNVNKWAGLEETAGLRQIPWYP</sequence>
<dbReference type="InterPro" id="IPR000706">
    <property type="entry name" value="AGPR_type-1"/>
</dbReference>
<dbReference type="GO" id="GO:0006526">
    <property type="term" value="P:L-arginine biosynthetic process"/>
    <property type="evidence" value="ECO:0007669"/>
    <property type="project" value="UniProtKB-UniRule"/>
</dbReference>
<proteinExistence type="inferred from homology"/>
<dbReference type="EMBL" id="JABXJK010000039">
    <property type="protein sequence ID" value="MBA0972676.1"/>
    <property type="molecule type" value="Genomic_DNA"/>
</dbReference>
<reference evidence="10 13" key="2">
    <citation type="submission" date="2020-06" db="EMBL/GenBank/DDBJ databases">
        <title>Crossreactivity between MHC class I-restricted antigens from cancer cells and an enterococcal bacteriophage.</title>
        <authorList>
            <person name="Fluckiger A."/>
            <person name="Daillere R."/>
            <person name="Sassi M."/>
            <person name="Cattoir V."/>
            <person name="Kroemer G."/>
            <person name="Zitvogel L."/>
        </authorList>
    </citation>
    <scope>NUCLEOTIDE SEQUENCE [LARGE SCALE GENOMIC DNA]</scope>
    <source>
        <strain evidence="10 13">EG4</strain>
    </source>
</reference>
<dbReference type="CDD" id="cd23934">
    <property type="entry name" value="AGPR_1_C"/>
    <property type="match status" value="1"/>
</dbReference>
<dbReference type="PANTHER" id="PTHR32338:SF10">
    <property type="entry name" value="N-ACETYL-GAMMA-GLUTAMYL-PHOSPHATE REDUCTASE, CHLOROPLASTIC-RELATED"/>
    <property type="match status" value="1"/>
</dbReference>
<comment type="function">
    <text evidence="7">Catalyzes the NADPH-dependent reduction of N-acetyl-5-glutamyl phosphate to yield N-acetyl-L-glutamate 5-semialdehyde.</text>
</comment>
<feature type="active site" evidence="7 8">
    <location>
        <position position="145"/>
    </location>
</feature>
<keyword evidence="5 7" id="KW-0560">Oxidoreductase</keyword>
<evidence type="ECO:0000259" key="9">
    <source>
        <dbReference type="SMART" id="SM00859"/>
    </source>
</evidence>
<dbReference type="Proteomes" id="UP000254807">
    <property type="component" value="Unassembled WGS sequence"/>
</dbReference>
<keyword evidence="12" id="KW-1185">Reference proteome</keyword>
<dbReference type="FunFam" id="3.30.360.10:FF:000014">
    <property type="entry name" value="N-acetyl-gamma-glutamyl-phosphate reductase"/>
    <property type="match status" value="1"/>
</dbReference>
<dbReference type="Gene3D" id="3.40.50.720">
    <property type="entry name" value="NAD(P)-binding Rossmann-like Domain"/>
    <property type="match status" value="1"/>
</dbReference>
<dbReference type="SUPFAM" id="SSF51735">
    <property type="entry name" value="NAD(P)-binding Rossmann-fold domains"/>
    <property type="match status" value="1"/>
</dbReference>
<dbReference type="Pfam" id="PF01118">
    <property type="entry name" value="Semialdhyde_dh"/>
    <property type="match status" value="1"/>
</dbReference>
<accession>A0A376H1D5</accession>
<comment type="catalytic activity">
    <reaction evidence="6 7">
        <text>N-acetyl-L-glutamate 5-semialdehyde + phosphate + NADP(+) = N-acetyl-L-glutamyl 5-phosphate + NADPH + H(+)</text>
        <dbReference type="Rhea" id="RHEA:21588"/>
        <dbReference type="ChEBI" id="CHEBI:15378"/>
        <dbReference type="ChEBI" id="CHEBI:29123"/>
        <dbReference type="ChEBI" id="CHEBI:43474"/>
        <dbReference type="ChEBI" id="CHEBI:57783"/>
        <dbReference type="ChEBI" id="CHEBI:57936"/>
        <dbReference type="ChEBI" id="CHEBI:58349"/>
        <dbReference type="EC" id="1.2.1.38"/>
    </reaction>
</comment>
<dbReference type="InterPro" id="IPR058924">
    <property type="entry name" value="AGPR_dimerisation_dom"/>
</dbReference>
<dbReference type="GO" id="GO:0051287">
    <property type="term" value="F:NAD binding"/>
    <property type="evidence" value="ECO:0007669"/>
    <property type="project" value="InterPro"/>
</dbReference>
<dbReference type="Pfam" id="PF22698">
    <property type="entry name" value="Semialdhyde_dhC_1"/>
    <property type="match status" value="1"/>
</dbReference>
<dbReference type="InterPro" id="IPR050085">
    <property type="entry name" value="AGPR"/>
</dbReference>
<keyword evidence="4 7" id="KW-0521">NADP</keyword>
<dbReference type="PROSITE" id="PS01224">
    <property type="entry name" value="ARGC"/>
    <property type="match status" value="1"/>
</dbReference>
<protein>
    <recommendedName>
        <fullName evidence="7">N-acetyl-gamma-glutamyl-phosphate reductase</fullName>
        <shortName evidence="7">AGPR</shortName>
        <ecNumber evidence="7">1.2.1.38</ecNumber>
    </recommendedName>
    <alternativeName>
        <fullName evidence="7">N-acetyl-glutamate semialdehyde dehydrogenase</fullName>
        <shortName evidence="7">NAGSA dehydrogenase</shortName>
    </alternativeName>
</protein>
<evidence type="ECO:0000256" key="4">
    <source>
        <dbReference type="ARBA" id="ARBA00022857"/>
    </source>
</evidence>
<organism evidence="11 12">
    <name type="scientific">Enterococcus gallinarum</name>
    <dbReference type="NCBI Taxonomy" id="1353"/>
    <lineage>
        <taxon>Bacteria</taxon>
        <taxon>Bacillati</taxon>
        <taxon>Bacillota</taxon>
        <taxon>Bacilli</taxon>
        <taxon>Lactobacillales</taxon>
        <taxon>Enterococcaceae</taxon>
        <taxon>Enterococcus</taxon>
    </lineage>
</organism>
<comment type="subcellular location">
    <subcellularLocation>
        <location evidence="7">Cytoplasm</location>
    </subcellularLocation>
</comment>
<dbReference type="InterPro" id="IPR000534">
    <property type="entry name" value="Semialdehyde_DH_NAD-bd"/>
</dbReference>
<dbReference type="HAMAP" id="MF_00150">
    <property type="entry name" value="ArgC_type1"/>
    <property type="match status" value="1"/>
</dbReference>
<dbReference type="EMBL" id="UFYW01000001">
    <property type="protein sequence ID" value="STD84581.1"/>
    <property type="molecule type" value="Genomic_DNA"/>
</dbReference>
<evidence type="ECO:0000256" key="1">
    <source>
        <dbReference type="ARBA" id="ARBA00004862"/>
    </source>
</evidence>
<evidence type="ECO:0000313" key="10">
    <source>
        <dbReference type="EMBL" id="MBA0972676.1"/>
    </source>
</evidence>
<evidence type="ECO:0000313" key="11">
    <source>
        <dbReference type="EMBL" id="STD84581.1"/>
    </source>
</evidence>
<dbReference type="RefSeq" id="WP_060813219.1">
    <property type="nucleotide sequence ID" value="NZ_CAKOCH010000001.1"/>
</dbReference>
<dbReference type="OrthoDB" id="9801289at2"/>
<keyword evidence="2 7" id="KW-0055">Arginine biosynthesis</keyword>
<evidence type="ECO:0000256" key="8">
    <source>
        <dbReference type="PROSITE-ProRule" id="PRU10010"/>
    </source>
</evidence>
<dbReference type="GO" id="GO:0070401">
    <property type="term" value="F:NADP+ binding"/>
    <property type="evidence" value="ECO:0007669"/>
    <property type="project" value="InterPro"/>
</dbReference>
<feature type="domain" description="Semialdehyde dehydrogenase NAD-binding" evidence="9">
    <location>
        <begin position="2"/>
        <end position="140"/>
    </location>
</feature>
<dbReference type="GO" id="GO:0003942">
    <property type="term" value="F:N-acetyl-gamma-glutamyl-phosphate reductase activity"/>
    <property type="evidence" value="ECO:0007669"/>
    <property type="project" value="UniProtKB-UniRule"/>
</dbReference>
<reference evidence="11 12" key="1">
    <citation type="submission" date="2018-06" db="EMBL/GenBank/DDBJ databases">
        <authorList>
            <consortium name="Pathogen Informatics"/>
            <person name="Doyle S."/>
        </authorList>
    </citation>
    <scope>NUCLEOTIDE SEQUENCE [LARGE SCALE GENOMIC DNA]</scope>
    <source>
        <strain evidence="11 12">NCTC12360</strain>
    </source>
</reference>